<reference evidence="3 4" key="1">
    <citation type="journal article" date="2018" name="Cell">
        <title>The Chara Genome: Secondary Complexity and Implications for Plant Terrestrialization.</title>
        <authorList>
            <person name="Nishiyama T."/>
            <person name="Sakayama H."/>
            <person name="Vries J.D."/>
            <person name="Buschmann H."/>
            <person name="Saint-Marcoux D."/>
            <person name="Ullrich K.K."/>
            <person name="Haas F.B."/>
            <person name="Vanderstraeten L."/>
            <person name="Becker D."/>
            <person name="Lang D."/>
            <person name="Vosolsobe S."/>
            <person name="Rombauts S."/>
            <person name="Wilhelmsson P.K.I."/>
            <person name="Janitza P."/>
            <person name="Kern R."/>
            <person name="Heyl A."/>
            <person name="Rumpler F."/>
            <person name="Villalobos L.I.A.C."/>
            <person name="Clay J.M."/>
            <person name="Skokan R."/>
            <person name="Toyoda A."/>
            <person name="Suzuki Y."/>
            <person name="Kagoshima H."/>
            <person name="Schijlen E."/>
            <person name="Tajeshwar N."/>
            <person name="Catarino B."/>
            <person name="Hetherington A.J."/>
            <person name="Saltykova A."/>
            <person name="Bonnot C."/>
            <person name="Breuninger H."/>
            <person name="Symeonidi A."/>
            <person name="Radhakrishnan G.V."/>
            <person name="Van Nieuwerburgh F."/>
            <person name="Deforce D."/>
            <person name="Chang C."/>
            <person name="Karol K.G."/>
            <person name="Hedrich R."/>
            <person name="Ulvskov P."/>
            <person name="Glockner G."/>
            <person name="Delwiche C.F."/>
            <person name="Petrasek J."/>
            <person name="Van de Peer Y."/>
            <person name="Friml J."/>
            <person name="Beilby M."/>
            <person name="Dolan L."/>
            <person name="Kohara Y."/>
            <person name="Sugano S."/>
            <person name="Fujiyama A."/>
            <person name="Delaux P.-M."/>
            <person name="Quint M."/>
            <person name="TheiBen G."/>
            <person name="Hagemann M."/>
            <person name="Harholt J."/>
            <person name="Dunand C."/>
            <person name="Zachgo S."/>
            <person name="Langdale J."/>
            <person name="Maumus F."/>
            <person name="Straeten D.V.D."/>
            <person name="Gould S.B."/>
            <person name="Rensing S.A."/>
        </authorList>
    </citation>
    <scope>NUCLEOTIDE SEQUENCE [LARGE SCALE GENOMIC DNA]</scope>
    <source>
        <strain evidence="3 4">S276</strain>
    </source>
</reference>
<dbReference type="InterPro" id="IPR033334">
    <property type="entry name" value="LNG1/2"/>
</dbReference>
<protein>
    <recommendedName>
        <fullName evidence="2">DUF4378 domain-containing protein</fullName>
    </recommendedName>
</protein>
<dbReference type="Gramene" id="GBG66920">
    <property type="protein sequence ID" value="GBG66920"/>
    <property type="gene ID" value="CBR_g72675"/>
</dbReference>
<dbReference type="PANTHER" id="PTHR31680:SF4">
    <property type="entry name" value="LONGIFOLIA PROTEIN"/>
    <property type="match status" value="1"/>
</dbReference>
<dbReference type="STRING" id="69332.A0A388KA48"/>
<dbReference type="AlphaFoldDB" id="A0A388KA48"/>
<proteinExistence type="predicted"/>
<dbReference type="InterPro" id="IPR025486">
    <property type="entry name" value="DUF4378"/>
</dbReference>
<dbReference type="Proteomes" id="UP000265515">
    <property type="component" value="Unassembled WGS sequence"/>
</dbReference>
<dbReference type="EMBL" id="BFEA01000080">
    <property type="protein sequence ID" value="GBG66920.1"/>
    <property type="molecule type" value="Genomic_DNA"/>
</dbReference>
<name>A0A388KA48_CHABU</name>
<feature type="region of interest" description="Disordered" evidence="1">
    <location>
        <begin position="159"/>
        <end position="183"/>
    </location>
</feature>
<dbReference type="OrthoDB" id="769613at2759"/>
<accession>A0A388KA48</accession>
<evidence type="ECO:0000313" key="3">
    <source>
        <dbReference type="EMBL" id="GBG66920.1"/>
    </source>
</evidence>
<dbReference type="PANTHER" id="PTHR31680">
    <property type="entry name" value="LONGIFOLIA PROTEIN"/>
    <property type="match status" value="1"/>
</dbReference>
<feature type="domain" description="DUF4378" evidence="2">
    <location>
        <begin position="216"/>
        <end position="400"/>
    </location>
</feature>
<sequence length="426" mass="46963">MPDLMDVPCSCVFGFLSDADIQEELFKKEAESANAGGKNDLCLESLDKETEFANAGGNNDRCLDEAEFPGREDEGTLLQAEVVAPLSESRGSPSLGKQDVSVAVCAGEQRRAAAMAVVDLYPEMAIEVKHADGPTKHVPSALKEAEDEESWIELLPPEAAASSSGTTPSEEHFGPSTTSSSEDPALIGRQEAEAGMQSSGAKTLPDARNIDEVALYVRKLLSASGFASAHEHAMMKWCDPWQPLDPALYERLEKETTGENCCSAQETQQPFVSSGKEKGNVDAAEEVSMSALTCNRRLIFDAVNDVLVWKLLPYRQSPSPWLERRRPHMPSRPTGQQLIEEILTEVQGWSLLARNESSTMDSVLRREITREKEEWSKFDQESTEIGCDMEEMILDRLLFEAVEDFVDIENKRSEKFPTSDPLLVGV</sequence>
<evidence type="ECO:0000259" key="2">
    <source>
        <dbReference type="Pfam" id="PF14309"/>
    </source>
</evidence>
<comment type="caution">
    <text evidence="3">The sequence shown here is derived from an EMBL/GenBank/DDBJ whole genome shotgun (WGS) entry which is preliminary data.</text>
</comment>
<organism evidence="3 4">
    <name type="scientific">Chara braunii</name>
    <name type="common">Braun's stonewort</name>
    <dbReference type="NCBI Taxonomy" id="69332"/>
    <lineage>
        <taxon>Eukaryota</taxon>
        <taxon>Viridiplantae</taxon>
        <taxon>Streptophyta</taxon>
        <taxon>Charophyceae</taxon>
        <taxon>Charales</taxon>
        <taxon>Characeae</taxon>
        <taxon>Chara</taxon>
    </lineage>
</organism>
<dbReference type="GO" id="GO:0051513">
    <property type="term" value="P:regulation of monopolar cell growth"/>
    <property type="evidence" value="ECO:0007669"/>
    <property type="project" value="InterPro"/>
</dbReference>
<evidence type="ECO:0000313" key="4">
    <source>
        <dbReference type="Proteomes" id="UP000265515"/>
    </source>
</evidence>
<keyword evidence="4" id="KW-1185">Reference proteome</keyword>
<evidence type="ECO:0000256" key="1">
    <source>
        <dbReference type="SAM" id="MobiDB-lite"/>
    </source>
</evidence>
<dbReference type="Pfam" id="PF14309">
    <property type="entry name" value="DUF4378"/>
    <property type="match status" value="1"/>
</dbReference>
<gene>
    <name evidence="3" type="ORF">CBR_g72675</name>
</gene>